<evidence type="ECO:0000256" key="1">
    <source>
        <dbReference type="SAM" id="Coils"/>
    </source>
</evidence>
<evidence type="ECO:0000313" key="4">
    <source>
        <dbReference type="Proteomes" id="UP001214415"/>
    </source>
</evidence>
<reference evidence="3" key="1">
    <citation type="submission" date="2023-03" db="EMBL/GenBank/DDBJ databases">
        <title>Mating type loci evolution in Malassezia.</title>
        <authorList>
            <person name="Coelho M.A."/>
        </authorList>
    </citation>
    <scope>NUCLEOTIDE SEQUENCE</scope>
    <source>
        <strain evidence="3">CBS 12830</strain>
    </source>
</reference>
<feature type="compositionally biased region" description="Basic residues" evidence="2">
    <location>
        <begin position="118"/>
        <end position="129"/>
    </location>
</feature>
<accession>A0AAF0J1T9</accession>
<dbReference type="AlphaFoldDB" id="A0AAF0J1T9"/>
<gene>
    <name evidence="3" type="ORF">MEQU1_003523</name>
</gene>
<proteinExistence type="predicted"/>
<feature type="coiled-coil region" evidence="1">
    <location>
        <begin position="50"/>
        <end position="77"/>
    </location>
</feature>
<sequence>MFVFKDGKEMVVDIPTEHPSCSKQHAVIQFRQVTKRNEFGDVQRSVKYDIRTTERVLANMRKEIEDVTQDLDGFEDLEAADQEKVLAAFALGHVREEDKTPALADNEEARASQESHKPTHPRPRKRKAAHKEDEEEPYTTPHDDNDDEDEPERPDFLDELPSKRTRKRTERFGMSQPSRQAKRKAASDDENKDEDEEEEEGEEEEEEEEEEDSDDSDAFRASDTGDEEDDFDDDE</sequence>
<protein>
    <recommendedName>
        <fullName evidence="5">FHA domain-containing protein</fullName>
    </recommendedName>
</protein>
<feature type="compositionally biased region" description="Basic and acidic residues" evidence="2">
    <location>
        <begin position="107"/>
        <end position="117"/>
    </location>
</feature>
<dbReference type="EMBL" id="CP119907">
    <property type="protein sequence ID" value="WFD24818.1"/>
    <property type="molecule type" value="Genomic_DNA"/>
</dbReference>
<feature type="compositionally biased region" description="Basic and acidic residues" evidence="2">
    <location>
        <begin position="153"/>
        <end position="162"/>
    </location>
</feature>
<keyword evidence="1" id="KW-0175">Coiled coil</keyword>
<evidence type="ECO:0000256" key="2">
    <source>
        <dbReference type="SAM" id="MobiDB-lite"/>
    </source>
</evidence>
<name>A0AAF0J1T9_9BASI</name>
<evidence type="ECO:0000313" key="3">
    <source>
        <dbReference type="EMBL" id="WFD24818.1"/>
    </source>
</evidence>
<evidence type="ECO:0008006" key="5">
    <source>
        <dbReference type="Google" id="ProtNLM"/>
    </source>
</evidence>
<feature type="region of interest" description="Disordered" evidence="2">
    <location>
        <begin position="97"/>
        <end position="235"/>
    </location>
</feature>
<dbReference type="Gene3D" id="2.60.200.20">
    <property type="match status" value="1"/>
</dbReference>
<feature type="compositionally biased region" description="Acidic residues" evidence="2">
    <location>
        <begin position="188"/>
        <end position="216"/>
    </location>
</feature>
<organism evidence="3 4">
    <name type="scientific">Malassezia equina</name>
    <dbReference type="NCBI Taxonomy" id="1381935"/>
    <lineage>
        <taxon>Eukaryota</taxon>
        <taxon>Fungi</taxon>
        <taxon>Dikarya</taxon>
        <taxon>Basidiomycota</taxon>
        <taxon>Ustilaginomycotina</taxon>
        <taxon>Malasseziomycetes</taxon>
        <taxon>Malasseziales</taxon>
        <taxon>Malasseziaceae</taxon>
        <taxon>Malassezia</taxon>
    </lineage>
</organism>
<dbReference type="Proteomes" id="UP001214415">
    <property type="component" value="Chromosome 8"/>
</dbReference>
<keyword evidence="4" id="KW-1185">Reference proteome</keyword>
<feature type="compositionally biased region" description="Acidic residues" evidence="2">
    <location>
        <begin position="224"/>
        <end position="235"/>
    </location>
</feature>